<feature type="domain" description="SCP" evidence="2">
    <location>
        <begin position="99"/>
        <end position="214"/>
    </location>
</feature>
<feature type="chain" id="PRO_5007824907" description="SCP domain-containing protein" evidence="1">
    <location>
        <begin position="26"/>
        <end position="218"/>
    </location>
</feature>
<sequence>MKGMKNKVIVLLLLLSLFISSTAFAATSINISFNAGKLLPGVKYVFYIKYNGITYLSTLLKSIETKAPSSTNSGVSSNNGQSQNSTVVQGLTKDEKLMLDLVNNERIKAGLKPLEIDMRLVDISRKKSKDMIEKNYFGHISPTYGSPFDALKNAGVAYRYAGENIAGAPTVEKAHQALMNSPGHRANILNPNFNKIGIGIVDGGPYGKMFTQTFIGTN</sequence>
<dbReference type="PATRIC" id="fig|520767.4.peg.583"/>
<accession>A0A161PYM3</accession>
<comment type="caution">
    <text evidence="3">The sequence shown here is derived from an EMBL/GenBank/DDBJ whole genome shotgun (WGS) entry which is preliminary data.</text>
</comment>
<dbReference type="STRING" id="520767.ATZ99_05660"/>
<dbReference type="InterPro" id="IPR014258">
    <property type="entry name" value="CAP_domain_YkwD-like"/>
</dbReference>
<dbReference type="NCBIfam" id="TIGR02909">
    <property type="entry name" value="spore_YkwD"/>
    <property type="match status" value="1"/>
</dbReference>
<evidence type="ECO:0000313" key="4">
    <source>
        <dbReference type="Proteomes" id="UP000075737"/>
    </source>
</evidence>
<keyword evidence="4" id="KW-1185">Reference proteome</keyword>
<organism evidence="3 4">
    <name type="scientific">Thermovenabulum gondwanense</name>
    <dbReference type="NCBI Taxonomy" id="520767"/>
    <lineage>
        <taxon>Bacteria</taxon>
        <taxon>Bacillati</taxon>
        <taxon>Bacillota</taxon>
        <taxon>Clostridia</taxon>
        <taxon>Thermosediminibacterales</taxon>
        <taxon>Thermosediminibacteraceae</taxon>
        <taxon>Thermovenabulum</taxon>
    </lineage>
</organism>
<dbReference type="Proteomes" id="UP000075737">
    <property type="component" value="Unassembled WGS sequence"/>
</dbReference>
<dbReference type="PANTHER" id="PTHR31157">
    <property type="entry name" value="SCP DOMAIN-CONTAINING PROTEIN"/>
    <property type="match status" value="1"/>
</dbReference>
<dbReference type="AlphaFoldDB" id="A0A161PYM3"/>
<proteinExistence type="predicted"/>
<feature type="signal peptide" evidence="1">
    <location>
        <begin position="1"/>
        <end position="25"/>
    </location>
</feature>
<dbReference type="EMBL" id="LOHZ01000022">
    <property type="protein sequence ID" value="KYO67280.1"/>
    <property type="molecule type" value="Genomic_DNA"/>
</dbReference>
<evidence type="ECO:0000259" key="2">
    <source>
        <dbReference type="Pfam" id="PF00188"/>
    </source>
</evidence>
<dbReference type="CDD" id="cd05379">
    <property type="entry name" value="CAP_bacterial"/>
    <property type="match status" value="1"/>
</dbReference>
<dbReference type="InterPro" id="IPR035940">
    <property type="entry name" value="CAP_sf"/>
</dbReference>
<dbReference type="InterPro" id="IPR014044">
    <property type="entry name" value="CAP_dom"/>
</dbReference>
<keyword evidence="1" id="KW-0732">Signal</keyword>
<dbReference type="SUPFAM" id="SSF55797">
    <property type="entry name" value="PR-1-like"/>
    <property type="match status" value="1"/>
</dbReference>
<dbReference type="PANTHER" id="PTHR31157:SF1">
    <property type="entry name" value="SCP DOMAIN-CONTAINING PROTEIN"/>
    <property type="match status" value="1"/>
</dbReference>
<dbReference type="RefSeq" id="WP_068747738.1">
    <property type="nucleotide sequence ID" value="NZ_LOHZ01000022.1"/>
</dbReference>
<gene>
    <name evidence="3" type="ORF">ATZ99_05660</name>
</gene>
<reference evidence="3 4" key="1">
    <citation type="submission" date="2015-12" db="EMBL/GenBank/DDBJ databases">
        <title>Draft genome of Thermovenabulum gondwanense isolated from a red thermophilic microbial mat colonisisng an outflow channel of a bore well.</title>
        <authorList>
            <person name="Patel B.K."/>
        </authorList>
    </citation>
    <scope>NUCLEOTIDE SEQUENCE [LARGE SCALE GENOMIC DNA]</scope>
    <source>
        <strain evidence="3 4">R270</strain>
    </source>
</reference>
<protein>
    <recommendedName>
        <fullName evidence="2">SCP domain-containing protein</fullName>
    </recommendedName>
</protein>
<dbReference type="Gene3D" id="3.40.33.10">
    <property type="entry name" value="CAP"/>
    <property type="match status" value="1"/>
</dbReference>
<name>A0A161PYM3_9FIRM</name>
<evidence type="ECO:0000313" key="3">
    <source>
        <dbReference type="EMBL" id="KYO67280.1"/>
    </source>
</evidence>
<evidence type="ECO:0000256" key="1">
    <source>
        <dbReference type="SAM" id="SignalP"/>
    </source>
</evidence>
<dbReference type="Pfam" id="PF00188">
    <property type="entry name" value="CAP"/>
    <property type="match status" value="1"/>
</dbReference>